<keyword evidence="4 7" id="KW-0812">Transmembrane</keyword>
<dbReference type="InterPro" id="IPR010290">
    <property type="entry name" value="TM_effector"/>
</dbReference>
<keyword evidence="10" id="KW-1185">Reference proteome</keyword>
<feature type="transmembrane region" description="Helical" evidence="7">
    <location>
        <begin position="308"/>
        <end position="327"/>
    </location>
</feature>
<keyword evidence="2" id="KW-0813">Transport</keyword>
<evidence type="ECO:0000256" key="4">
    <source>
        <dbReference type="ARBA" id="ARBA00022692"/>
    </source>
</evidence>
<dbReference type="CDD" id="cd06173">
    <property type="entry name" value="MFS_MefA_like"/>
    <property type="match status" value="1"/>
</dbReference>
<sequence length="401" mass="42133">MSLGRSFKVLWGANALSNLSDGITFVSMPLLAASLTDDPRWVAGLATLYAVVRLTVVLPIGVYVDRLDRRTLLVLANLLRGAALVCLALTIHFGPATLMVLYGVMAIVAALESVADSSAIALLPSLVKKDHLDGANSRIAATQLAADEFIGPPLGGLLFTAGMVLPAYVMGGLWAAAGAFALALPKRSRPTQLAPPEQRPSVYREALEGAQWLLKNRTVMTLALIGGLSSIGYMLPFSVLVLFADIQLDLNAAGYGILLAFSALGGLAGSFITVPIRIRLGYRWTITSSLILGASTLALLAYTTQVVLAALLLALYIMHAVVWNICSTSIRQRLVPSELLGRVGATSKVLGLLGLALGSALGGLLATTDIALPTLVGSIIFCGCVLLAFFLPRDPESQVSR</sequence>
<evidence type="ECO:0000256" key="7">
    <source>
        <dbReference type="SAM" id="Phobius"/>
    </source>
</evidence>
<feature type="transmembrane region" description="Helical" evidence="7">
    <location>
        <begin position="222"/>
        <end position="246"/>
    </location>
</feature>
<feature type="transmembrane region" description="Helical" evidence="7">
    <location>
        <begin position="41"/>
        <end position="64"/>
    </location>
</feature>
<dbReference type="PROSITE" id="PS50850">
    <property type="entry name" value="MFS"/>
    <property type="match status" value="1"/>
</dbReference>
<dbReference type="SUPFAM" id="SSF103473">
    <property type="entry name" value="MFS general substrate transporter"/>
    <property type="match status" value="1"/>
</dbReference>
<dbReference type="EMBL" id="JABAHY010000014">
    <property type="protein sequence ID" value="NLS10772.1"/>
    <property type="molecule type" value="Genomic_DNA"/>
</dbReference>
<feature type="transmembrane region" description="Helical" evidence="7">
    <location>
        <begin position="370"/>
        <end position="391"/>
    </location>
</feature>
<dbReference type="RefSeq" id="WP_168888258.1">
    <property type="nucleotide sequence ID" value="NZ_JABAHY010000014.1"/>
</dbReference>
<keyword evidence="5 7" id="KW-1133">Transmembrane helix</keyword>
<dbReference type="PANTHER" id="PTHR23513:SF6">
    <property type="entry name" value="MAJOR FACILITATOR SUPERFAMILY ASSOCIATED DOMAIN-CONTAINING PROTEIN"/>
    <property type="match status" value="1"/>
</dbReference>
<organism evidence="9 10">
    <name type="scientific">Nesterenkonia sedimenti</name>
    <dbReference type="NCBI Taxonomy" id="1463632"/>
    <lineage>
        <taxon>Bacteria</taxon>
        <taxon>Bacillati</taxon>
        <taxon>Actinomycetota</taxon>
        <taxon>Actinomycetes</taxon>
        <taxon>Micrococcales</taxon>
        <taxon>Micrococcaceae</taxon>
        <taxon>Nesterenkonia</taxon>
    </lineage>
</organism>
<evidence type="ECO:0000313" key="10">
    <source>
        <dbReference type="Proteomes" id="UP000523139"/>
    </source>
</evidence>
<dbReference type="GO" id="GO:0005886">
    <property type="term" value="C:plasma membrane"/>
    <property type="evidence" value="ECO:0007669"/>
    <property type="project" value="UniProtKB-SubCell"/>
</dbReference>
<feature type="transmembrane region" description="Helical" evidence="7">
    <location>
        <begin position="284"/>
        <end position="302"/>
    </location>
</feature>
<evidence type="ECO:0000313" key="9">
    <source>
        <dbReference type="EMBL" id="NLS10772.1"/>
    </source>
</evidence>
<dbReference type="GO" id="GO:0022857">
    <property type="term" value="F:transmembrane transporter activity"/>
    <property type="evidence" value="ECO:0007669"/>
    <property type="project" value="InterPro"/>
</dbReference>
<keyword evidence="3" id="KW-1003">Cell membrane</keyword>
<dbReference type="AlphaFoldDB" id="A0A7X8TLV6"/>
<feature type="transmembrane region" description="Helical" evidence="7">
    <location>
        <begin position="252"/>
        <end position="272"/>
    </location>
</feature>
<feature type="domain" description="Major facilitator superfamily (MFS) profile" evidence="8">
    <location>
        <begin position="6"/>
        <end position="395"/>
    </location>
</feature>
<evidence type="ECO:0000259" key="8">
    <source>
        <dbReference type="PROSITE" id="PS50850"/>
    </source>
</evidence>
<feature type="transmembrane region" description="Helical" evidence="7">
    <location>
        <begin position="339"/>
        <end position="364"/>
    </location>
</feature>
<comment type="caution">
    <text evidence="9">The sequence shown here is derived from an EMBL/GenBank/DDBJ whole genome shotgun (WGS) entry which is preliminary data.</text>
</comment>
<dbReference type="Gene3D" id="1.20.1250.20">
    <property type="entry name" value="MFS general substrate transporter like domains"/>
    <property type="match status" value="1"/>
</dbReference>
<feature type="transmembrane region" description="Helical" evidence="7">
    <location>
        <begin position="165"/>
        <end position="184"/>
    </location>
</feature>
<dbReference type="Proteomes" id="UP000523139">
    <property type="component" value="Unassembled WGS sequence"/>
</dbReference>
<evidence type="ECO:0000256" key="5">
    <source>
        <dbReference type="ARBA" id="ARBA00022989"/>
    </source>
</evidence>
<accession>A0A7X8TLV6</accession>
<dbReference type="InterPro" id="IPR020846">
    <property type="entry name" value="MFS_dom"/>
</dbReference>
<dbReference type="InterPro" id="IPR036259">
    <property type="entry name" value="MFS_trans_sf"/>
</dbReference>
<evidence type="ECO:0000256" key="6">
    <source>
        <dbReference type="ARBA" id="ARBA00023136"/>
    </source>
</evidence>
<name>A0A7X8TLV6_9MICC</name>
<gene>
    <name evidence="9" type="ORF">HGQ17_12370</name>
</gene>
<evidence type="ECO:0000256" key="3">
    <source>
        <dbReference type="ARBA" id="ARBA00022475"/>
    </source>
</evidence>
<proteinExistence type="predicted"/>
<feature type="transmembrane region" description="Helical" evidence="7">
    <location>
        <begin position="12"/>
        <end position="35"/>
    </location>
</feature>
<reference evidence="9 10" key="1">
    <citation type="submission" date="2020-04" db="EMBL/GenBank/DDBJ databases">
        <title>Nesterenkonia sp. nov., isolated from marine sediment.</title>
        <authorList>
            <person name="Zhang G."/>
        </authorList>
    </citation>
    <scope>NUCLEOTIDE SEQUENCE [LARGE SCALE GENOMIC DNA]</scope>
    <source>
        <strain evidence="9 10">MY13</strain>
    </source>
</reference>
<protein>
    <submittedName>
        <fullName evidence="9">MFS transporter</fullName>
    </submittedName>
</protein>
<dbReference type="PANTHER" id="PTHR23513">
    <property type="entry name" value="INTEGRAL MEMBRANE EFFLUX PROTEIN-RELATED"/>
    <property type="match status" value="1"/>
</dbReference>
<comment type="subcellular location">
    <subcellularLocation>
        <location evidence="1">Cell membrane</location>
        <topology evidence="1">Multi-pass membrane protein</topology>
    </subcellularLocation>
</comment>
<evidence type="ECO:0000256" key="2">
    <source>
        <dbReference type="ARBA" id="ARBA00022448"/>
    </source>
</evidence>
<dbReference type="Pfam" id="PF05977">
    <property type="entry name" value="MFS_3"/>
    <property type="match status" value="1"/>
</dbReference>
<evidence type="ECO:0000256" key="1">
    <source>
        <dbReference type="ARBA" id="ARBA00004651"/>
    </source>
</evidence>
<keyword evidence="6 7" id="KW-0472">Membrane</keyword>